<protein>
    <recommendedName>
        <fullName evidence="4">Inosine/uridine-preferring nucleoside hydrolase domain-containing protein</fullName>
    </recommendedName>
</protein>
<dbReference type="InterPro" id="IPR036452">
    <property type="entry name" value="Ribo_hydro-like"/>
</dbReference>
<accession>A0A8T0IMJ1</accession>
<dbReference type="EMBL" id="CM026423">
    <property type="protein sequence ID" value="KAG0584980.1"/>
    <property type="molecule type" value="Genomic_DNA"/>
</dbReference>
<dbReference type="Proteomes" id="UP000822688">
    <property type="component" value="Chromosome 3"/>
</dbReference>
<keyword evidence="3" id="KW-1185">Reference proteome</keyword>
<evidence type="ECO:0000313" key="2">
    <source>
        <dbReference type="EMBL" id="KAG0584980.1"/>
    </source>
</evidence>
<comment type="caution">
    <text evidence="2">The sequence shown here is derived from an EMBL/GenBank/DDBJ whole genome shotgun (WGS) entry which is preliminary data.</text>
</comment>
<name>A0A8T0IMJ1_CERPU</name>
<organism evidence="2 3">
    <name type="scientific">Ceratodon purpureus</name>
    <name type="common">Fire moss</name>
    <name type="synonym">Dicranum purpureum</name>
    <dbReference type="NCBI Taxonomy" id="3225"/>
    <lineage>
        <taxon>Eukaryota</taxon>
        <taxon>Viridiplantae</taxon>
        <taxon>Streptophyta</taxon>
        <taxon>Embryophyta</taxon>
        <taxon>Bryophyta</taxon>
        <taxon>Bryophytina</taxon>
        <taxon>Bryopsida</taxon>
        <taxon>Dicranidae</taxon>
        <taxon>Pseudoditrichales</taxon>
        <taxon>Ditrichaceae</taxon>
        <taxon>Ceratodon</taxon>
    </lineage>
</organism>
<evidence type="ECO:0000256" key="1">
    <source>
        <dbReference type="SAM" id="MobiDB-lite"/>
    </source>
</evidence>
<feature type="compositionally biased region" description="Basic and acidic residues" evidence="1">
    <location>
        <begin position="8"/>
        <end position="42"/>
    </location>
</feature>
<proteinExistence type="predicted"/>
<dbReference type="SUPFAM" id="SSF53590">
    <property type="entry name" value="Nucleoside hydrolase"/>
    <property type="match status" value="1"/>
</dbReference>
<gene>
    <name evidence="2" type="ORF">KC19_3G248000</name>
</gene>
<evidence type="ECO:0008006" key="4">
    <source>
        <dbReference type="Google" id="ProtNLM"/>
    </source>
</evidence>
<feature type="region of interest" description="Disordered" evidence="1">
    <location>
        <begin position="1"/>
        <end position="42"/>
    </location>
</feature>
<dbReference type="GO" id="GO:0016799">
    <property type="term" value="F:hydrolase activity, hydrolyzing N-glycosyl compounds"/>
    <property type="evidence" value="ECO:0007669"/>
    <property type="project" value="InterPro"/>
</dbReference>
<evidence type="ECO:0000313" key="3">
    <source>
        <dbReference type="Proteomes" id="UP000822688"/>
    </source>
</evidence>
<dbReference type="AlphaFoldDB" id="A0A8T0IMJ1"/>
<dbReference type="Gene3D" id="3.90.245.10">
    <property type="entry name" value="Ribonucleoside hydrolase-like"/>
    <property type="match status" value="1"/>
</dbReference>
<sequence length="482" mass="53407">MSRFGRAGIEHGREGERRGKGSDGRTDRRSSRGEAARVERRPRCNARRGHLERSSVLFHALEASFLFLGLLLLVTSYNAKEVSSAEQFMSMGLSQRELGVYLKLEEVSQRRKENNQVPRPVVVITDVGKDYDDLAALVVLSEFHHFGFIELRAVVANLIPAEKRAHLAKAALESLGLGDVPVAFGTRGSPDDHEVLDHEFKGAEFSRGASVELENGKALLTRVYQTAKEKDEKLYLLCLSSLQDIFEFASANTDLVVKYTAEVHMQGGVSENEHNLKPDGNAANNRFNLDAAVEWYLFIQRHAIRSHIYTKNAAFIASLDSGVFKELAATGHPIGAYLRRVQVEQDVAFYKRACESDPGKRFAPFMDQTWFLDHKTNWHLRPHPSEGDTLPVGEEVIPYLTKIVLYDVLAALGVAGDDVVDVLKNDIKVESEVLGESGSGKTMHYSVTNKPVTSEDADRISLEVASLLKGALSGRSKSVDSQ</sequence>
<reference evidence="2" key="1">
    <citation type="submission" date="2020-06" db="EMBL/GenBank/DDBJ databases">
        <title>WGS assembly of Ceratodon purpureus strain R40.</title>
        <authorList>
            <person name="Carey S.B."/>
            <person name="Jenkins J."/>
            <person name="Shu S."/>
            <person name="Lovell J.T."/>
            <person name="Sreedasyam A."/>
            <person name="Maumus F."/>
            <person name="Tiley G.P."/>
            <person name="Fernandez-Pozo N."/>
            <person name="Barry K."/>
            <person name="Chen C."/>
            <person name="Wang M."/>
            <person name="Lipzen A."/>
            <person name="Daum C."/>
            <person name="Saski C.A."/>
            <person name="Payton A.C."/>
            <person name="Mcbreen J.C."/>
            <person name="Conrad R.E."/>
            <person name="Kollar L.M."/>
            <person name="Olsson S."/>
            <person name="Huttunen S."/>
            <person name="Landis J.B."/>
            <person name="Wickett N.J."/>
            <person name="Johnson M.G."/>
            <person name="Rensing S.A."/>
            <person name="Grimwood J."/>
            <person name="Schmutz J."/>
            <person name="Mcdaniel S.F."/>
        </authorList>
    </citation>
    <scope>NUCLEOTIDE SEQUENCE</scope>
    <source>
        <strain evidence="2">R40</strain>
    </source>
</reference>